<comment type="subcellular location">
    <subcellularLocation>
        <location evidence="1">Cell membrane</location>
        <topology evidence="1">Multi-pass membrane protein</topology>
    </subcellularLocation>
</comment>
<organism evidence="10 11">
    <name type="scientific">Candidatus Methanoperedens nitratireducens</name>
    <dbReference type="NCBI Taxonomy" id="1392998"/>
    <lineage>
        <taxon>Archaea</taxon>
        <taxon>Methanobacteriati</taxon>
        <taxon>Methanobacteriota</taxon>
        <taxon>Stenosarchaea group</taxon>
        <taxon>Methanomicrobia</taxon>
        <taxon>Methanosarcinales</taxon>
        <taxon>ANME-2 cluster</taxon>
        <taxon>Candidatus Methanoperedentaceae</taxon>
        <taxon>Candidatus Methanoperedens</taxon>
    </lineage>
</organism>
<evidence type="ECO:0000256" key="1">
    <source>
        <dbReference type="ARBA" id="ARBA00004651"/>
    </source>
</evidence>
<evidence type="ECO:0000256" key="3">
    <source>
        <dbReference type="ARBA" id="ARBA00022692"/>
    </source>
</evidence>
<dbReference type="AlphaFoldDB" id="A0A284VPW3"/>
<evidence type="ECO:0000313" key="10">
    <source>
        <dbReference type="EMBL" id="SNQ61315.1"/>
    </source>
</evidence>
<accession>A0A284VPW3</accession>
<dbReference type="InterPro" id="IPR050250">
    <property type="entry name" value="Macrolide_Exporter_MacB"/>
</dbReference>
<feature type="transmembrane region" description="Helical" evidence="7">
    <location>
        <begin position="22"/>
        <end position="41"/>
    </location>
</feature>
<keyword evidence="2" id="KW-1003">Cell membrane</keyword>
<evidence type="ECO:0000256" key="5">
    <source>
        <dbReference type="ARBA" id="ARBA00023136"/>
    </source>
</evidence>
<feature type="transmembrane region" description="Helical" evidence="7">
    <location>
        <begin position="360"/>
        <end position="386"/>
    </location>
</feature>
<evidence type="ECO:0000256" key="2">
    <source>
        <dbReference type="ARBA" id="ARBA00022475"/>
    </source>
</evidence>
<dbReference type="OrthoDB" id="11469at2157"/>
<evidence type="ECO:0000313" key="11">
    <source>
        <dbReference type="Proteomes" id="UP000218615"/>
    </source>
</evidence>
<reference evidence="11" key="1">
    <citation type="submission" date="2017-06" db="EMBL/GenBank/DDBJ databases">
        <authorList>
            <person name="Cremers G."/>
        </authorList>
    </citation>
    <scope>NUCLEOTIDE SEQUENCE [LARGE SCALE GENOMIC DNA]</scope>
</reference>
<comment type="similarity">
    <text evidence="6">Belongs to the ABC-4 integral membrane protein family.</text>
</comment>
<feature type="transmembrane region" description="Helical" evidence="7">
    <location>
        <begin position="283"/>
        <end position="305"/>
    </location>
</feature>
<dbReference type="PANTHER" id="PTHR30572:SF4">
    <property type="entry name" value="ABC TRANSPORTER PERMEASE YTRF"/>
    <property type="match status" value="1"/>
</dbReference>
<evidence type="ECO:0000259" key="9">
    <source>
        <dbReference type="Pfam" id="PF12704"/>
    </source>
</evidence>
<dbReference type="STRING" id="1392998.ANME2D_01836"/>
<evidence type="ECO:0000256" key="4">
    <source>
        <dbReference type="ARBA" id="ARBA00022989"/>
    </source>
</evidence>
<evidence type="ECO:0000256" key="7">
    <source>
        <dbReference type="SAM" id="Phobius"/>
    </source>
</evidence>
<dbReference type="PANTHER" id="PTHR30572">
    <property type="entry name" value="MEMBRANE COMPONENT OF TRANSPORTER-RELATED"/>
    <property type="match status" value="1"/>
</dbReference>
<sequence length="403" mass="43107">MRLVDAFEQVSLSFSSNKFKTLMSSLGIIIGVIAIVVMLSVGEGLQEGVGKAFGGMSLDVITVFPGGSNFETGKFVYQKPAEFDEKDVHALENTVGVKTVSPRTGSGVSAMFRDEERSVSITAVTATKEPELSGSIDKGRFLMESDRSSIVIGSDIANKMFKIPLNPGMRINIKNKNNDVSKEFTIAGILKEKEMTSAFGGNTNMEIFTTHQALKDLLDAKNYSYSTILVIVEDQNQIEMTSQKVDDSLRRLHKDEAYTVFMMKSILEGIGQVLTMVKYALGGIGAIALVVGGIGIVNVMMLTVTERVKEIGVMKAVGATKENIQMIFMLESGLLGLVSGLIGITIGAGISILISTLGSIPIAVTWTSLAIGLLFGVVTTTVAGVYPANKAARLDPVEALRAE</sequence>
<feature type="domain" description="MacB-like periplasmic core" evidence="9">
    <location>
        <begin position="21"/>
        <end position="246"/>
    </location>
</feature>
<name>A0A284VPW3_9EURY</name>
<dbReference type="Proteomes" id="UP000218615">
    <property type="component" value="Unassembled WGS sequence"/>
</dbReference>
<keyword evidence="4 7" id="KW-1133">Transmembrane helix</keyword>
<dbReference type="RefSeq" id="WP_096206021.1">
    <property type="nucleotide sequence ID" value="NZ_FZMP01000177.1"/>
</dbReference>
<keyword evidence="11" id="KW-1185">Reference proteome</keyword>
<dbReference type="EMBL" id="FZMP01000177">
    <property type="protein sequence ID" value="SNQ61315.1"/>
    <property type="molecule type" value="Genomic_DNA"/>
</dbReference>
<protein>
    <submittedName>
        <fullName evidence="10">Efflux ABC transporter, permease protein</fullName>
    </submittedName>
</protein>
<dbReference type="GO" id="GO:0022857">
    <property type="term" value="F:transmembrane transporter activity"/>
    <property type="evidence" value="ECO:0007669"/>
    <property type="project" value="TreeGrafter"/>
</dbReference>
<dbReference type="Pfam" id="PF12704">
    <property type="entry name" value="MacB_PCD"/>
    <property type="match status" value="1"/>
</dbReference>
<dbReference type="GO" id="GO:0005886">
    <property type="term" value="C:plasma membrane"/>
    <property type="evidence" value="ECO:0007669"/>
    <property type="project" value="UniProtKB-SubCell"/>
</dbReference>
<dbReference type="Pfam" id="PF02687">
    <property type="entry name" value="FtsX"/>
    <property type="match status" value="1"/>
</dbReference>
<evidence type="ECO:0000256" key="6">
    <source>
        <dbReference type="ARBA" id="ARBA00038076"/>
    </source>
</evidence>
<evidence type="ECO:0000259" key="8">
    <source>
        <dbReference type="Pfam" id="PF02687"/>
    </source>
</evidence>
<keyword evidence="5 7" id="KW-0472">Membrane</keyword>
<dbReference type="InterPro" id="IPR003838">
    <property type="entry name" value="ABC3_permease_C"/>
</dbReference>
<keyword evidence="3 7" id="KW-0812">Transmembrane</keyword>
<feature type="domain" description="ABC3 transporter permease C-terminal" evidence="8">
    <location>
        <begin position="284"/>
        <end position="396"/>
    </location>
</feature>
<dbReference type="InterPro" id="IPR025857">
    <property type="entry name" value="MacB_PCD"/>
</dbReference>
<proteinExistence type="inferred from homology"/>
<feature type="transmembrane region" description="Helical" evidence="7">
    <location>
        <begin position="326"/>
        <end position="354"/>
    </location>
</feature>
<gene>
    <name evidence="10" type="ORF">MNV_320002</name>
</gene>